<proteinExistence type="predicted"/>
<keyword evidence="2" id="KW-1185">Reference proteome</keyword>
<accession>A0A5E4U209</accession>
<evidence type="ECO:0000313" key="2">
    <source>
        <dbReference type="Proteomes" id="UP000414233"/>
    </source>
</evidence>
<evidence type="ECO:0000313" key="1">
    <source>
        <dbReference type="EMBL" id="VVD94216.1"/>
    </source>
</evidence>
<gene>
    <name evidence="1" type="ORF">PTE30175_01714</name>
</gene>
<dbReference type="AlphaFoldDB" id="A0A5E4U209"/>
<organism evidence="1 2">
    <name type="scientific">Pandoraea terrae</name>
    <dbReference type="NCBI Taxonomy" id="1537710"/>
    <lineage>
        <taxon>Bacteria</taxon>
        <taxon>Pseudomonadati</taxon>
        <taxon>Pseudomonadota</taxon>
        <taxon>Betaproteobacteria</taxon>
        <taxon>Burkholderiales</taxon>
        <taxon>Burkholderiaceae</taxon>
        <taxon>Pandoraea</taxon>
    </lineage>
</organism>
<protein>
    <submittedName>
        <fullName evidence="1">Bacteriophage-related protein</fullName>
    </submittedName>
</protein>
<dbReference type="Proteomes" id="UP000414233">
    <property type="component" value="Unassembled WGS sequence"/>
</dbReference>
<name>A0A5E4U209_9BURK</name>
<reference evidence="1 2" key="1">
    <citation type="submission" date="2019-08" db="EMBL/GenBank/DDBJ databases">
        <authorList>
            <person name="Peeters C."/>
        </authorList>
    </citation>
    <scope>NUCLEOTIDE SEQUENCE [LARGE SCALE GENOMIC DNA]</scope>
    <source>
        <strain evidence="1 2">LMG 30175</strain>
    </source>
</reference>
<sequence length="102" mass="11425">MMTSVRSAALPPPATVYWMPQVGKYITKDFAEHALNEKRYLTSRGIEVPERHSIAHLLSDTPVEAIVTAFESAQLAGASLDRCQVFWNQDLGCFWLATRESV</sequence>
<dbReference type="EMBL" id="CABPRZ010000006">
    <property type="protein sequence ID" value="VVD94216.1"/>
    <property type="molecule type" value="Genomic_DNA"/>
</dbReference>